<protein>
    <submittedName>
        <fullName evidence="1">Uncharacterized protein</fullName>
    </submittedName>
</protein>
<evidence type="ECO:0000313" key="2">
    <source>
        <dbReference type="Proteomes" id="UP000245626"/>
    </source>
</evidence>
<accession>A0ACD0P635</accession>
<proteinExistence type="predicted"/>
<dbReference type="Proteomes" id="UP000245626">
    <property type="component" value="Unassembled WGS sequence"/>
</dbReference>
<evidence type="ECO:0000313" key="1">
    <source>
        <dbReference type="EMBL" id="PWN53505.1"/>
    </source>
</evidence>
<organism evidence="1 2">
    <name type="scientific">Violaceomyces palustris</name>
    <dbReference type="NCBI Taxonomy" id="1673888"/>
    <lineage>
        <taxon>Eukaryota</taxon>
        <taxon>Fungi</taxon>
        <taxon>Dikarya</taxon>
        <taxon>Basidiomycota</taxon>
        <taxon>Ustilaginomycotina</taxon>
        <taxon>Ustilaginomycetes</taxon>
        <taxon>Violaceomycetales</taxon>
        <taxon>Violaceomycetaceae</taxon>
        <taxon>Violaceomyces</taxon>
    </lineage>
</organism>
<dbReference type="EMBL" id="KZ819722">
    <property type="protein sequence ID" value="PWN53505.1"/>
    <property type="molecule type" value="Genomic_DNA"/>
</dbReference>
<sequence>MPATIHSTPDLQLPVTLASTPVAASAPSSSYQPLQTTFSSSTRSSQCSIGSAYKVSSDRSVRRLKGALPLLAKGQGITLINPANQTPNQSYTLSPSEQPCTPPLLVLRSRSAIASHLRTTYVGLLSGTASGQDSVRTEIWAYTEELSAKGKGIDEGTVRKESIAIPGHVRALHPVGSGEILAYHTDGAVTILSHEFSTDSVNGTPSGSTLKIVETVPSSDSKVKCDHHLSLIDPTSALNLLPLSTNFDKEELVALQVSIHSSISFEASAPKEKDAKKKKKGRKSAIDVIDEAEGKVEGEGGVISGPVHIGVAAILKVRGDGSNDIVGRSKGLRVEHLGTTTWDGVEESSDLVDCQVYPEGRIVALTRSGQLISTMISLRGSGPVLTPTRKISLAHLEHKDKASSPGAVLPLSQDHVLLVGVTNSAPTGPTSKERVVALLWDIELEALISQVEWALPIGSSIPSKSTQYPSVSVTRAAGSLAIIQLDPHPQCAKSGDAEAAKNLRSTVLALPFTCPEKSVLRHAMGKGNLTSSWIMAGREAAPAQDGRNEIPESLSTLDAGRRSLIRELRALSSKSARAEEMDAEFFKWVAEENAKARRGLDIEPNEDESVQAMEDSEDGKDRAKGENANGTQKPRQGKFSRGARPALELEYNFVTELLEATLPSSADKPYSHEILSFLLQKKAVSALMLNRIGEPSAASRAAPSLGLLARLRQVSDWENIMEATRNVPDLSEADLVGLLVDVLAHDQSDGPAEGSKEKASRTTPTWSRKPTLEAYLSRMITLPLSRPYLRVALKSSINDVEQVRRILETIKHWLDARAALPLEENLTIPSSKDAGRTAPSSKVDADGDVSMEPVPGKKQAKGAKLSINDDKIKVPKIDHILLFATDLLDTYFPLLLITPSTHGLLKTLSRTVSVHVSTMNTLQVLGAPLGAFAKLREEQEREAKMRKSGQATSVKNLMGQGALRMAETGGGLGLGLGTMAEVKSKRLHAFEESMLVGAYAFERLEI</sequence>
<reference evidence="1 2" key="1">
    <citation type="journal article" date="2018" name="Mol. Biol. Evol.">
        <title>Broad Genomic Sampling Reveals a Smut Pathogenic Ancestry of the Fungal Clade Ustilaginomycotina.</title>
        <authorList>
            <person name="Kijpornyongpan T."/>
            <person name="Mondo S.J."/>
            <person name="Barry K."/>
            <person name="Sandor L."/>
            <person name="Lee J."/>
            <person name="Lipzen A."/>
            <person name="Pangilinan J."/>
            <person name="LaButti K."/>
            <person name="Hainaut M."/>
            <person name="Henrissat B."/>
            <person name="Grigoriev I.V."/>
            <person name="Spatafora J.W."/>
            <person name="Aime M.C."/>
        </authorList>
    </citation>
    <scope>NUCLEOTIDE SEQUENCE [LARGE SCALE GENOMIC DNA]</scope>
    <source>
        <strain evidence="1 2">SA 807</strain>
    </source>
</reference>
<name>A0ACD0P635_9BASI</name>
<gene>
    <name evidence="1" type="ORF">IE53DRAFT_383982</name>
</gene>
<keyword evidence="2" id="KW-1185">Reference proteome</keyword>